<dbReference type="PROSITE" id="PS50110">
    <property type="entry name" value="RESPONSE_REGULATORY"/>
    <property type="match status" value="1"/>
</dbReference>
<dbReference type="PRINTS" id="PR00032">
    <property type="entry name" value="HTHARAC"/>
</dbReference>
<dbReference type="PANTHER" id="PTHR43280:SF28">
    <property type="entry name" value="HTH-TYPE TRANSCRIPTIONAL ACTIVATOR RHAS"/>
    <property type="match status" value="1"/>
</dbReference>
<dbReference type="AlphaFoldDB" id="A0A2N5N6B8"/>
<keyword evidence="4" id="KW-0597">Phosphoprotein</keyword>
<feature type="domain" description="HTH araC/xylS-type" evidence="5">
    <location>
        <begin position="441"/>
        <end position="539"/>
    </location>
</feature>
<dbReference type="InterPro" id="IPR001789">
    <property type="entry name" value="Sig_transdc_resp-reg_receiver"/>
</dbReference>
<evidence type="ECO:0000313" key="8">
    <source>
        <dbReference type="Proteomes" id="UP000234789"/>
    </source>
</evidence>
<evidence type="ECO:0000259" key="5">
    <source>
        <dbReference type="PROSITE" id="PS01124"/>
    </source>
</evidence>
<dbReference type="PROSITE" id="PS01124">
    <property type="entry name" value="HTH_ARAC_FAMILY_2"/>
    <property type="match status" value="1"/>
</dbReference>
<gene>
    <name evidence="7" type="ORF">B8V81_4303</name>
</gene>
<keyword evidence="2 7" id="KW-0238">DNA-binding</keyword>
<dbReference type="EMBL" id="NFEZ01000004">
    <property type="protein sequence ID" value="PLT45872.1"/>
    <property type="molecule type" value="Genomic_DNA"/>
</dbReference>
<proteinExistence type="predicted"/>
<dbReference type="SMART" id="SM00342">
    <property type="entry name" value="HTH_ARAC"/>
    <property type="match status" value="1"/>
</dbReference>
<evidence type="ECO:0000256" key="4">
    <source>
        <dbReference type="PROSITE-ProRule" id="PRU00169"/>
    </source>
</evidence>
<dbReference type="SMART" id="SM00448">
    <property type="entry name" value="REC"/>
    <property type="match status" value="1"/>
</dbReference>
<sequence length="543" mass="61998">MLRLLIVDDEEIITDGLYEVFRMRMPDRLDVCKAYSGKEALEWLKRTRFDIVMTDISMPGMSGLELSEEIQLYWPRCRIVFLTGYSEFDYAYKAIQMPRARYLLKTEGFGKVIEVIEEVVAEVDESSQIGSLVELSREQLYALEVMEQAEFIRHLLQDSGTHASDREAFAAELRKAGLKLDPQQQVYVVAGQLAYPDDSGYSVRSGLLRTAERIWDSFLAEQSRRAGIVEKQGELVWLLQPAVPLERQFDGYFARYLEGMLELIQEACQKQLGLTAAFALGGSPSEWRSVTPQAARLRQLLQVKLSGRMAAVLIDRFEPDEADGGKDDLKLPQRTELLAAHLEAGRRELFFEAFHELADGLLDAQIQVERAVEGYYSVALLLHAAIQRWGLGRDIGDCRKLLRLDEHASMKEAAAYLRELAGRLFELKHRSEIARASSVIDRICRYIETHLEEDLSLVRLAEINYFNPSYLSRFFKQESGMNLSEYIDGCRLKKAKELLRNGELKIREVAGSVGYEAAHSFTRFFKKSTGLTPQEYRDSLQAR</sequence>
<dbReference type="GO" id="GO:0000160">
    <property type="term" value="P:phosphorelay signal transduction system"/>
    <property type="evidence" value="ECO:0007669"/>
    <property type="project" value="InterPro"/>
</dbReference>
<dbReference type="CDD" id="cd17536">
    <property type="entry name" value="REC_YesN-like"/>
    <property type="match status" value="1"/>
</dbReference>
<protein>
    <submittedName>
        <fullName evidence="7">DNA-binding response regulator, AraC family</fullName>
    </submittedName>
</protein>
<name>A0A2N5N6B8_9BACL</name>
<dbReference type="Pfam" id="PF12833">
    <property type="entry name" value="HTH_18"/>
    <property type="match status" value="1"/>
</dbReference>
<evidence type="ECO:0000256" key="2">
    <source>
        <dbReference type="ARBA" id="ARBA00023125"/>
    </source>
</evidence>
<dbReference type="InterPro" id="IPR020449">
    <property type="entry name" value="Tscrpt_reg_AraC-type_HTH"/>
</dbReference>
<dbReference type="GO" id="GO:0003700">
    <property type="term" value="F:DNA-binding transcription factor activity"/>
    <property type="evidence" value="ECO:0007669"/>
    <property type="project" value="InterPro"/>
</dbReference>
<dbReference type="GO" id="GO:0043565">
    <property type="term" value="F:sequence-specific DNA binding"/>
    <property type="evidence" value="ECO:0007669"/>
    <property type="project" value="InterPro"/>
</dbReference>
<dbReference type="InterPro" id="IPR011006">
    <property type="entry name" value="CheY-like_superfamily"/>
</dbReference>
<dbReference type="Gene3D" id="1.10.10.60">
    <property type="entry name" value="Homeodomain-like"/>
    <property type="match status" value="2"/>
</dbReference>
<dbReference type="SUPFAM" id="SSF52172">
    <property type="entry name" value="CheY-like"/>
    <property type="match status" value="1"/>
</dbReference>
<comment type="caution">
    <text evidence="7">The sequence shown here is derived from an EMBL/GenBank/DDBJ whole genome shotgun (WGS) entry which is preliminary data.</text>
</comment>
<dbReference type="Proteomes" id="UP000234789">
    <property type="component" value="Unassembled WGS sequence"/>
</dbReference>
<keyword evidence="1" id="KW-0805">Transcription regulation</keyword>
<evidence type="ECO:0000313" key="7">
    <source>
        <dbReference type="EMBL" id="PLT45872.1"/>
    </source>
</evidence>
<evidence type="ECO:0000256" key="1">
    <source>
        <dbReference type="ARBA" id="ARBA00023015"/>
    </source>
</evidence>
<organism evidence="7 8">
    <name type="scientific">Paenibacillus pasadenensis</name>
    <dbReference type="NCBI Taxonomy" id="217090"/>
    <lineage>
        <taxon>Bacteria</taxon>
        <taxon>Bacillati</taxon>
        <taxon>Bacillota</taxon>
        <taxon>Bacilli</taxon>
        <taxon>Bacillales</taxon>
        <taxon>Paenibacillaceae</taxon>
        <taxon>Paenibacillus</taxon>
    </lineage>
</organism>
<dbReference type="InterPro" id="IPR018060">
    <property type="entry name" value="HTH_AraC"/>
</dbReference>
<dbReference type="Pfam" id="PF00072">
    <property type="entry name" value="Response_reg"/>
    <property type="match status" value="1"/>
</dbReference>
<dbReference type="SUPFAM" id="SSF46689">
    <property type="entry name" value="Homeodomain-like"/>
    <property type="match status" value="2"/>
</dbReference>
<dbReference type="InterPro" id="IPR009057">
    <property type="entry name" value="Homeodomain-like_sf"/>
</dbReference>
<keyword evidence="3" id="KW-0804">Transcription</keyword>
<evidence type="ECO:0000256" key="3">
    <source>
        <dbReference type="ARBA" id="ARBA00023163"/>
    </source>
</evidence>
<dbReference type="Gene3D" id="3.40.50.2300">
    <property type="match status" value="1"/>
</dbReference>
<feature type="domain" description="Response regulatory" evidence="6">
    <location>
        <begin position="3"/>
        <end position="120"/>
    </location>
</feature>
<evidence type="ECO:0000259" key="6">
    <source>
        <dbReference type="PROSITE" id="PS50110"/>
    </source>
</evidence>
<dbReference type="RefSeq" id="WP_101809126.1">
    <property type="nucleotide sequence ID" value="NZ_NFEZ01000004.1"/>
</dbReference>
<dbReference type="PANTHER" id="PTHR43280">
    <property type="entry name" value="ARAC-FAMILY TRANSCRIPTIONAL REGULATOR"/>
    <property type="match status" value="1"/>
</dbReference>
<reference evidence="7 8" key="1">
    <citation type="submission" date="2017-05" db="EMBL/GenBank/DDBJ databases">
        <title>Functional genome analysis of Paenibacillus pasadenensis strain R16: insights on endophytic life style and antifungal activity.</title>
        <authorList>
            <person name="Passera A."/>
            <person name="Marcolungo L."/>
            <person name="Casati P."/>
            <person name="Brasca M."/>
            <person name="Quaglino F."/>
            <person name="Delledonne M."/>
        </authorList>
    </citation>
    <scope>NUCLEOTIDE SEQUENCE [LARGE SCALE GENOMIC DNA]</scope>
    <source>
        <strain evidence="7 8">R16</strain>
    </source>
</reference>
<keyword evidence="8" id="KW-1185">Reference proteome</keyword>
<accession>A0A2N5N6B8</accession>
<feature type="modified residue" description="4-aspartylphosphate" evidence="4">
    <location>
        <position position="55"/>
    </location>
</feature>